<dbReference type="Proteomes" id="UP001324115">
    <property type="component" value="Unassembled WGS sequence"/>
</dbReference>
<evidence type="ECO:0008006" key="9">
    <source>
        <dbReference type="Google" id="ProtNLM"/>
    </source>
</evidence>
<evidence type="ECO:0000313" key="7">
    <source>
        <dbReference type="EMBL" id="KAK4557266.1"/>
    </source>
</evidence>
<organism evidence="7 8">
    <name type="scientific">Quercus rubra</name>
    <name type="common">Northern red oak</name>
    <name type="synonym">Quercus borealis</name>
    <dbReference type="NCBI Taxonomy" id="3512"/>
    <lineage>
        <taxon>Eukaryota</taxon>
        <taxon>Viridiplantae</taxon>
        <taxon>Streptophyta</taxon>
        <taxon>Embryophyta</taxon>
        <taxon>Tracheophyta</taxon>
        <taxon>Spermatophyta</taxon>
        <taxon>Magnoliopsida</taxon>
        <taxon>eudicotyledons</taxon>
        <taxon>Gunneridae</taxon>
        <taxon>Pentapetalae</taxon>
        <taxon>rosids</taxon>
        <taxon>fabids</taxon>
        <taxon>Fagales</taxon>
        <taxon>Fagaceae</taxon>
        <taxon>Quercus</taxon>
    </lineage>
</organism>
<accession>A0AAN7DWS0</accession>
<dbReference type="GO" id="GO:0005576">
    <property type="term" value="C:extracellular region"/>
    <property type="evidence" value="ECO:0007669"/>
    <property type="project" value="UniProtKB-SubCell"/>
</dbReference>
<evidence type="ECO:0000256" key="1">
    <source>
        <dbReference type="ARBA" id="ARBA00004613"/>
    </source>
</evidence>
<keyword evidence="3" id="KW-0713">Self-incompatibility</keyword>
<dbReference type="GO" id="GO:0060320">
    <property type="term" value="P:rejection of self pollen"/>
    <property type="evidence" value="ECO:0007669"/>
    <property type="project" value="UniProtKB-KW"/>
</dbReference>
<keyword evidence="5 6" id="KW-0732">Signal</keyword>
<keyword evidence="4" id="KW-0964">Secreted</keyword>
<evidence type="ECO:0000313" key="8">
    <source>
        <dbReference type="Proteomes" id="UP001324115"/>
    </source>
</evidence>
<keyword evidence="8" id="KW-1185">Reference proteome</keyword>
<dbReference type="AlphaFoldDB" id="A0AAN7DWS0"/>
<evidence type="ECO:0000256" key="2">
    <source>
        <dbReference type="ARBA" id="ARBA00005581"/>
    </source>
</evidence>
<name>A0AAN7DWS0_QUERU</name>
<dbReference type="InterPro" id="IPR010264">
    <property type="entry name" value="Self-incomp_S1"/>
</dbReference>
<sequence>MNMNSSNLILLLISLLLFVTPLSEAWLRIKWPVDQIRFKPPSLPMKKITIINKMSHAIAIKCYGGDHNRDLGSDWVEPGAKTSFEFCYPVSPKTSFKCIINGGSIVAYQQSYECANNKHCKWKIYDDFTKVYSWKRENWLHHDYETPIWKPRCFPSGFCIDNPRLPFKVNRLPPQGC</sequence>
<reference evidence="7 8" key="1">
    <citation type="journal article" date="2023" name="G3 (Bethesda)">
        <title>A haplotype-resolved chromosome-scale genome for Quercus rubra L. provides insights into the genetics of adaptive traits for red oak species.</title>
        <authorList>
            <person name="Kapoor B."/>
            <person name="Jenkins J."/>
            <person name="Schmutz J."/>
            <person name="Zhebentyayeva T."/>
            <person name="Kuelheim C."/>
            <person name="Coggeshall M."/>
            <person name="Heim C."/>
            <person name="Lasky J.R."/>
            <person name="Leites L."/>
            <person name="Islam-Faridi N."/>
            <person name="Romero-Severson J."/>
            <person name="DeLeo V.L."/>
            <person name="Lucas S.M."/>
            <person name="Lazic D."/>
            <person name="Gailing O."/>
            <person name="Carlson J."/>
            <person name="Staton M."/>
        </authorList>
    </citation>
    <scope>NUCLEOTIDE SEQUENCE [LARGE SCALE GENOMIC DNA]</scope>
    <source>
        <strain evidence="7">Pseudo-F2</strain>
    </source>
</reference>
<comment type="subcellular location">
    <subcellularLocation>
        <location evidence="1">Secreted</location>
    </subcellularLocation>
</comment>
<dbReference type="Pfam" id="PF05938">
    <property type="entry name" value="Self-incomp_S1"/>
    <property type="match status" value="1"/>
</dbReference>
<evidence type="ECO:0000256" key="3">
    <source>
        <dbReference type="ARBA" id="ARBA00022471"/>
    </source>
</evidence>
<feature type="chain" id="PRO_5042897392" description="S-protein homolog" evidence="6">
    <location>
        <begin position="26"/>
        <end position="177"/>
    </location>
</feature>
<gene>
    <name evidence="7" type="ORF">RGQ29_007142</name>
</gene>
<dbReference type="EMBL" id="JAXUIC010000012">
    <property type="protein sequence ID" value="KAK4557266.1"/>
    <property type="molecule type" value="Genomic_DNA"/>
</dbReference>
<comment type="similarity">
    <text evidence="2">Belongs to the plant self-incompatibility (S1) protein family.</text>
</comment>
<feature type="signal peptide" evidence="6">
    <location>
        <begin position="1"/>
        <end position="25"/>
    </location>
</feature>
<protein>
    <recommendedName>
        <fullName evidence="9">S-protein homolog</fullName>
    </recommendedName>
</protein>
<proteinExistence type="inferred from homology"/>
<evidence type="ECO:0000256" key="5">
    <source>
        <dbReference type="ARBA" id="ARBA00022729"/>
    </source>
</evidence>
<evidence type="ECO:0000256" key="6">
    <source>
        <dbReference type="SAM" id="SignalP"/>
    </source>
</evidence>
<evidence type="ECO:0000256" key="4">
    <source>
        <dbReference type="ARBA" id="ARBA00022525"/>
    </source>
</evidence>
<comment type="caution">
    <text evidence="7">The sequence shown here is derived from an EMBL/GenBank/DDBJ whole genome shotgun (WGS) entry which is preliminary data.</text>
</comment>